<name>A0A2S4LW31_9HYPH</name>
<evidence type="ECO:0008006" key="3">
    <source>
        <dbReference type="Google" id="ProtNLM"/>
    </source>
</evidence>
<proteinExistence type="predicted"/>
<evidence type="ECO:0000313" key="2">
    <source>
        <dbReference type="Proteomes" id="UP000236919"/>
    </source>
</evidence>
<evidence type="ECO:0000313" key="1">
    <source>
        <dbReference type="EMBL" id="POR46656.1"/>
    </source>
</evidence>
<protein>
    <recommendedName>
        <fullName evidence="3">SMI1/KNR4 family protein</fullName>
    </recommendedName>
</protein>
<dbReference type="RefSeq" id="WP_210202435.1">
    <property type="nucleotide sequence ID" value="NZ_PQFZ01000023.1"/>
</dbReference>
<reference evidence="1 2" key="1">
    <citation type="submission" date="2018-01" db="EMBL/GenBank/DDBJ databases">
        <title>Genomic Encyclopedia of Type Strains, Phase III (KMG-III): the genomes of soil and plant-associated and newly described type strains.</title>
        <authorList>
            <person name="Whitman W."/>
        </authorList>
    </citation>
    <scope>NUCLEOTIDE SEQUENCE [LARGE SCALE GENOMIC DNA]</scope>
    <source>
        <strain evidence="1 2">1131</strain>
    </source>
</reference>
<dbReference type="Proteomes" id="UP000236919">
    <property type="component" value="Unassembled WGS sequence"/>
</dbReference>
<organism evidence="1 2">
    <name type="scientific">Bosea psychrotolerans</name>
    <dbReference type="NCBI Taxonomy" id="1871628"/>
    <lineage>
        <taxon>Bacteria</taxon>
        <taxon>Pseudomonadati</taxon>
        <taxon>Pseudomonadota</taxon>
        <taxon>Alphaproteobacteria</taxon>
        <taxon>Hyphomicrobiales</taxon>
        <taxon>Boseaceae</taxon>
        <taxon>Bosea</taxon>
    </lineage>
</organism>
<dbReference type="EMBL" id="PQFZ01000023">
    <property type="protein sequence ID" value="POR46656.1"/>
    <property type="molecule type" value="Genomic_DNA"/>
</dbReference>
<accession>A0A2S4LW31</accession>
<dbReference type="AlphaFoldDB" id="A0A2S4LW31"/>
<comment type="caution">
    <text evidence="1">The sequence shown here is derived from an EMBL/GenBank/DDBJ whole genome shotgun (WGS) entry which is preliminary data.</text>
</comment>
<sequence>MIKALIEMAFAATARYRETADEAFRPKLLPPEPFSKGIPTLQAGVYRPVSPMLKERFELCGRWTVASHGDWLSAADMESLWSEAATAADALLYGIKQSQIAAAEGWPNEASTLFRPERLSFFAGSDHSYERIYLLWIEYEDEPELWVYDANGESRYRDLSAYLQAYLTEDVSAASQSWRA</sequence>
<keyword evidence="2" id="KW-1185">Reference proteome</keyword>
<gene>
    <name evidence="1" type="ORF">CYD53_12353</name>
</gene>